<protein>
    <recommendedName>
        <fullName evidence="2">Putative Flp pilus-assembly TadG-like N-terminal domain-containing protein</fullName>
    </recommendedName>
</protein>
<keyword evidence="1" id="KW-1133">Transmembrane helix</keyword>
<dbReference type="EMBL" id="JNSL01000095">
    <property type="protein sequence ID" value="KGA16044.1"/>
    <property type="molecule type" value="Genomic_DNA"/>
</dbReference>
<proteinExistence type="predicted"/>
<sequence length="147" mass="15560">MKMFSRARKDDGSILVFGIGLAVTALMITTLAINVASLWVTRNVLDGIADGAALSAAQAIDIDGIYQEGLGGSLKLDETLARIRVMEYVRVAEAAKQVEEFSVKSVIISGTSVEVTLQGIPKLPFGYLLPIAAPIVVSSAKAINRVK</sequence>
<dbReference type="Pfam" id="PF13400">
    <property type="entry name" value="Tad"/>
    <property type="match status" value="1"/>
</dbReference>
<feature type="domain" description="Putative Flp pilus-assembly TadG-like N-terminal" evidence="2">
    <location>
        <begin position="12"/>
        <end position="59"/>
    </location>
</feature>
<keyword evidence="1" id="KW-0812">Transmembrane</keyword>
<name>A0A094Q1Y3_9ZZZZ</name>
<reference evidence="3" key="1">
    <citation type="submission" date="2014-06" db="EMBL/GenBank/DDBJ databases">
        <title>Key roles for freshwater Actinobacteria revealed by deep metagenomic sequencing.</title>
        <authorList>
            <person name="Ghai R."/>
            <person name="Mizuno C.M."/>
            <person name="Picazo A."/>
            <person name="Camacho A."/>
            <person name="Rodriguez-Valera F."/>
        </authorList>
    </citation>
    <scope>NUCLEOTIDE SEQUENCE</scope>
</reference>
<evidence type="ECO:0000259" key="2">
    <source>
        <dbReference type="Pfam" id="PF13400"/>
    </source>
</evidence>
<dbReference type="AlphaFoldDB" id="A0A094Q1Y3"/>
<evidence type="ECO:0000313" key="3">
    <source>
        <dbReference type="EMBL" id="KGA16044.1"/>
    </source>
</evidence>
<keyword evidence="1" id="KW-0472">Membrane</keyword>
<organism evidence="3">
    <name type="scientific">freshwater metagenome</name>
    <dbReference type="NCBI Taxonomy" id="449393"/>
    <lineage>
        <taxon>unclassified sequences</taxon>
        <taxon>metagenomes</taxon>
        <taxon>ecological metagenomes</taxon>
    </lineage>
</organism>
<evidence type="ECO:0000256" key="1">
    <source>
        <dbReference type="SAM" id="Phobius"/>
    </source>
</evidence>
<feature type="transmembrane region" description="Helical" evidence="1">
    <location>
        <begin position="12"/>
        <end position="33"/>
    </location>
</feature>
<accession>A0A094Q1Y3</accession>
<comment type="caution">
    <text evidence="3">The sequence shown here is derived from an EMBL/GenBank/DDBJ whole genome shotgun (WGS) entry which is preliminary data.</text>
</comment>
<dbReference type="InterPro" id="IPR028087">
    <property type="entry name" value="Tad_N"/>
</dbReference>
<gene>
    <name evidence="3" type="ORF">GM51_13465</name>
</gene>